<dbReference type="SUPFAM" id="SSF46785">
    <property type="entry name" value="Winged helix' DNA-binding domain"/>
    <property type="match status" value="1"/>
</dbReference>
<dbReference type="Proteomes" id="UP000198860">
    <property type="component" value="Unassembled WGS sequence"/>
</dbReference>
<keyword evidence="3 6" id="KW-0238">DNA-binding</keyword>
<dbReference type="InterPro" id="IPR005119">
    <property type="entry name" value="LysR_subst-bd"/>
</dbReference>
<dbReference type="InterPro" id="IPR036390">
    <property type="entry name" value="WH_DNA-bd_sf"/>
</dbReference>
<evidence type="ECO:0000313" key="6">
    <source>
        <dbReference type="EMBL" id="SDP17918.1"/>
    </source>
</evidence>
<evidence type="ECO:0000256" key="3">
    <source>
        <dbReference type="ARBA" id="ARBA00023125"/>
    </source>
</evidence>
<keyword evidence="7" id="KW-1185">Reference proteome</keyword>
<accession>A0A1H0QMN3</accession>
<evidence type="ECO:0000256" key="1">
    <source>
        <dbReference type="ARBA" id="ARBA00009437"/>
    </source>
</evidence>
<keyword evidence="4" id="KW-0804">Transcription</keyword>
<feature type="domain" description="HTH lysR-type" evidence="5">
    <location>
        <begin position="1"/>
        <end position="58"/>
    </location>
</feature>
<keyword evidence="2" id="KW-0805">Transcription regulation</keyword>
<dbReference type="PANTHER" id="PTHR30126:SF78">
    <property type="entry name" value="HTH LYSR-TYPE DOMAIN-CONTAINING PROTEIN"/>
    <property type="match status" value="1"/>
</dbReference>
<evidence type="ECO:0000313" key="7">
    <source>
        <dbReference type="Proteomes" id="UP000198860"/>
    </source>
</evidence>
<protein>
    <submittedName>
        <fullName evidence="6">DNA-binding transcriptional regulator, LysR family</fullName>
    </submittedName>
</protein>
<gene>
    <name evidence="6" type="ORF">SAMN05421677_11342</name>
</gene>
<dbReference type="Pfam" id="PF00126">
    <property type="entry name" value="HTH_1"/>
    <property type="match status" value="1"/>
</dbReference>
<sequence length="289" mass="33738">MDQKDWQILNAIAEEKSLTKAAEKLFITQPALSYRLKQLEESFQTKLFFRTKKGVEFTSEGELLVDYSKERIKEYLTLKDEIFNIGNEVRGTLRIGVSSNFAQYKLPALLKKFSTSYPNIQFKVQTGWSTEIMNLLNQSQIHLGILRGDYDWEGEKSLLTKEQLYIISKNEISLDELPQLPFIYYKTDNSLKQLISKWWNDQFSQSPLTAMEVDRQETSKEMVKNDLGFSVVPEICLTPSDDLYKEGLTYKNGEPVLRDTWLMYRTDFIQLTIVKAFIDFLIKQQTVKI</sequence>
<dbReference type="AlphaFoldDB" id="A0A1H0QMN3"/>
<comment type="similarity">
    <text evidence="1">Belongs to the LysR transcriptional regulatory family.</text>
</comment>
<reference evidence="7" key="1">
    <citation type="submission" date="2016-10" db="EMBL/GenBank/DDBJ databases">
        <authorList>
            <person name="Varghese N."/>
            <person name="Submissions S."/>
        </authorList>
    </citation>
    <scope>NUCLEOTIDE SEQUENCE [LARGE SCALE GENOMIC DNA]</scope>
    <source>
        <strain evidence="7">CGMCC 1.3703</strain>
    </source>
</reference>
<name>A0A1H0QMN3_HALAD</name>
<dbReference type="PANTHER" id="PTHR30126">
    <property type="entry name" value="HTH-TYPE TRANSCRIPTIONAL REGULATOR"/>
    <property type="match status" value="1"/>
</dbReference>
<dbReference type="Gene3D" id="1.10.10.10">
    <property type="entry name" value="Winged helix-like DNA-binding domain superfamily/Winged helix DNA-binding domain"/>
    <property type="match status" value="1"/>
</dbReference>
<dbReference type="STRING" id="240303.SAMN05421677_11342"/>
<evidence type="ECO:0000256" key="2">
    <source>
        <dbReference type="ARBA" id="ARBA00023015"/>
    </source>
</evidence>
<evidence type="ECO:0000256" key="4">
    <source>
        <dbReference type="ARBA" id="ARBA00023163"/>
    </source>
</evidence>
<dbReference type="PROSITE" id="PS50931">
    <property type="entry name" value="HTH_LYSR"/>
    <property type="match status" value="1"/>
</dbReference>
<dbReference type="GO" id="GO:0000976">
    <property type="term" value="F:transcription cis-regulatory region binding"/>
    <property type="evidence" value="ECO:0007669"/>
    <property type="project" value="TreeGrafter"/>
</dbReference>
<dbReference type="GO" id="GO:0003700">
    <property type="term" value="F:DNA-binding transcription factor activity"/>
    <property type="evidence" value="ECO:0007669"/>
    <property type="project" value="InterPro"/>
</dbReference>
<dbReference type="Gene3D" id="3.40.190.290">
    <property type="match status" value="1"/>
</dbReference>
<dbReference type="Pfam" id="PF03466">
    <property type="entry name" value="LysR_substrate"/>
    <property type="match status" value="1"/>
</dbReference>
<dbReference type="InterPro" id="IPR000847">
    <property type="entry name" value="LysR_HTH_N"/>
</dbReference>
<evidence type="ECO:0000259" key="5">
    <source>
        <dbReference type="PROSITE" id="PS50931"/>
    </source>
</evidence>
<dbReference type="OrthoDB" id="107670at2"/>
<dbReference type="RefSeq" id="WP_089652976.1">
    <property type="nucleotide sequence ID" value="NZ_FNIZ01000013.1"/>
</dbReference>
<dbReference type="EMBL" id="FNIZ01000013">
    <property type="protein sequence ID" value="SDP17918.1"/>
    <property type="molecule type" value="Genomic_DNA"/>
</dbReference>
<dbReference type="SUPFAM" id="SSF53850">
    <property type="entry name" value="Periplasmic binding protein-like II"/>
    <property type="match status" value="1"/>
</dbReference>
<organism evidence="6 7">
    <name type="scientific">Halobacillus aidingensis</name>
    <dbReference type="NCBI Taxonomy" id="240303"/>
    <lineage>
        <taxon>Bacteria</taxon>
        <taxon>Bacillati</taxon>
        <taxon>Bacillota</taxon>
        <taxon>Bacilli</taxon>
        <taxon>Bacillales</taxon>
        <taxon>Bacillaceae</taxon>
        <taxon>Halobacillus</taxon>
    </lineage>
</organism>
<dbReference type="PRINTS" id="PR00039">
    <property type="entry name" value="HTHLYSR"/>
</dbReference>
<dbReference type="CDD" id="cd05466">
    <property type="entry name" value="PBP2_LTTR_substrate"/>
    <property type="match status" value="1"/>
</dbReference>
<proteinExistence type="inferred from homology"/>
<dbReference type="InterPro" id="IPR036388">
    <property type="entry name" value="WH-like_DNA-bd_sf"/>
</dbReference>